<feature type="domain" description="Reelin" evidence="2">
    <location>
        <begin position="84"/>
        <end position="129"/>
    </location>
</feature>
<dbReference type="PANTHER" id="PTHR45828:SF36">
    <property type="entry name" value="REELIN DOMAIN-CONTAINING PROTEIN"/>
    <property type="match status" value="1"/>
</dbReference>
<dbReference type="KEGG" id="dpx:DAPPUDRAFT_304085"/>
<dbReference type="InParanoid" id="E9GIZ8"/>
<protein>
    <recommendedName>
        <fullName evidence="2">Reelin domain-containing protein</fullName>
    </recommendedName>
</protein>
<feature type="signal peptide" evidence="1">
    <location>
        <begin position="1"/>
        <end position="23"/>
    </location>
</feature>
<keyword evidence="1" id="KW-0732">Signal</keyword>
<feature type="chain" id="PRO_5003237504" description="Reelin domain-containing protein" evidence="1">
    <location>
        <begin position="24"/>
        <end position="199"/>
    </location>
</feature>
<evidence type="ECO:0000313" key="4">
    <source>
        <dbReference type="Proteomes" id="UP000000305"/>
    </source>
</evidence>
<keyword evidence="4" id="KW-1185">Reference proteome</keyword>
<dbReference type="InterPro" id="IPR002861">
    <property type="entry name" value="Reeler_dom"/>
</dbReference>
<dbReference type="Proteomes" id="UP000000305">
    <property type="component" value="Unassembled WGS sequence"/>
</dbReference>
<dbReference type="HOGENOM" id="CLU_091827_0_0_1"/>
<dbReference type="GO" id="GO:0016020">
    <property type="term" value="C:membrane"/>
    <property type="evidence" value="ECO:0000318"/>
    <property type="project" value="GO_Central"/>
</dbReference>
<dbReference type="Pfam" id="PF02014">
    <property type="entry name" value="Reeler"/>
    <property type="match status" value="1"/>
</dbReference>
<dbReference type="PhylomeDB" id="E9GIZ8"/>
<reference evidence="3 4" key="1">
    <citation type="journal article" date="2011" name="Science">
        <title>The ecoresponsive genome of Daphnia pulex.</title>
        <authorList>
            <person name="Colbourne J.K."/>
            <person name="Pfrender M.E."/>
            <person name="Gilbert D."/>
            <person name="Thomas W.K."/>
            <person name="Tucker A."/>
            <person name="Oakley T.H."/>
            <person name="Tokishita S."/>
            <person name="Aerts A."/>
            <person name="Arnold G.J."/>
            <person name="Basu M.K."/>
            <person name="Bauer D.J."/>
            <person name="Caceres C.E."/>
            <person name="Carmel L."/>
            <person name="Casola C."/>
            <person name="Choi J.H."/>
            <person name="Detter J.C."/>
            <person name="Dong Q."/>
            <person name="Dusheyko S."/>
            <person name="Eads B.D."/>
            <person name="Frohlich T."/>
            <person name="Geiler-Samerotte K.A."/>
            <person name="Gerlach D."/>
            <person name="Hatcher P."/>
            <person name="Jogdeo S."/>
            <person name="Krijgsveld J."/>
            <person name="Kriventseva E.V."/>
            <person name="Kultz D."/>
            <person name="Laforsch C."/>
            <person name="Lindquist E."/>
            <person name="Lopez J."/>
            <person name="Manak J.R."/>
            <person name="Muller J."/>
            <person name="Pangilinan J."/>
            <person name="Patwardhan R.P."/>
            <person name="Pitluck S."/>
            <person name="Pritham E.J."/>
            <person name="Rechtsteiner A."/>
            <person name="Rho M."/>
            <person name="Rogozin I.B."/>
            <person name="Sakarya O."/>
            <person name="Salamov A."/>
            <person name="Schaack S."/>
            <person name="Shapiro H."/>
            <person name="Shiga Y."/>
            <person name="Skalitzky C."/>
            <person name="Smith Z."/>
            <person name="Souvorov A."/>
            <person name="Sung W."/>
            <person name="Tang Z."/>
            <person name="Tsuchiya D."/>
            <person name="Tu H."/>
            <person name="Vos H."/>
            <person name="Wang M."/>
            <person name="Wolf Y.I."/>
            <person name="Yamagata H."/>
            <person name="Yamada T."/>
            <person name="Ye Y."/>
            <person name="Shaw J.R."/>
            <person name="Andrews J."/>
            <person name="Crease T.J."/>
            <person name="Tang H."/>
            <person name="Lucas S.M."/>
            <person name="Robertson H.M."/>
            <person name="Bork P."/>
            <person name="Koonin E.V."/>
            <person name="Zdobnov E.M."/>
            <person name="Grigoriev I.V."/>
            <person name="Lynch M."/>
            <person name="Boore J.L."/>
        </authorList>
    </citation>
    <scope>NUCLEOTIDE SEQUENCE [LARGE SCALE GENOMIC DNA]</scope>
</reference>
<dbReference type="AlphaFoldDB" id="E9GIZ8"/>
<dbReference type="OrthoDB" id="2419613at2759"/>
<dbReference type="PANTHER" id="PTHR45828">
    <property type="entry name" value="CYTOCHROME B561/FERRIC REDUCTASE TRANSMEMBRANE"/>
    <property type="match status" value="1"/>
</dbReference>
<accession>E9GIZ8</accession>
<organism evidence="3 4">
    <name type="scientific">Daphnia pulex</name>
    <name type="common">Water flea</name>
    <dbReference type="NCBI Taxonomy" id="6669"/>
    <lineage>
        <taxon>Eukaryota</taxon>
        <taxon>Metazoa</taxon>
        <taxon>Ecdysozoa</taxon>
        <taxon>Arthropoda</taxon>
        <taxon>Crustacea</taxon>
        <taxon>Branchiopoda</taxon>
        <taxon>Diplostraca</taxon>
        <taxon>Cladocera</taxon>
        <taxon>Anomopoda</taxon>
        <taxon>Daphniidae</taxon>
        <taxon>Daphnia</taxon>
    </lineage>
</organism>
<proteinExistence type="predicted"/>
<evidence type="ECO:0000313" key="3">
    <source>
        <dbReference type="EMBL" id="EFX80355.1"/>
    </source>
</evidence>
<name>E9GIZ8_DAPPU</name>
<dbReference type="InterPro" id="IPR042307">
    <property type="entry name" value="Reeler_sf"/>
</dbReference>
<dbReference type="InterPro" id="IPR051237">
    <property type="entry name" value="Ferric-chelate_Red/DefProt"/>
</dbReference>
<sequence>MLDNKKVTALFLLVVISIGRIVAFPNGAPSSACTTISPVYRYSQFPPQVTPSPFQTEIPAGEYAFMDKAVRLELRSQNEMSKFKGDAATHTFNNEKQLVTVEWIPPLNYLGTVVFRTTYVIQNVSTFWVKTESIPVSFVADIPTANPSQPTVAVTQPTVANTPSNSAPHPSTSSFMWAALMAAAASLLLIPSRQFQLLA</sequence>
<gene>
    <name evidence="3" type="ORF">DAPPUDRAFT_304085</name>
</gene>
<dbReference type="EMBL" id="GL732547">
    <property type="protein sequence ID" value="EFX80355.1"/>
    <property type="molecule type" value="Genomic_DNA"/>
</dbReference>
<evidence type="ECO:0000256" key="1">
    <source>
        <dbReference type="SAM" id="SignalP"/>
    </source>
</evidence>
<dbReference type="Gene3D" id="2.60.40.4060">
    <property type="entry name" value="Reeler domain"/>
    <property type="match status" value="1"/>
</dbReference>
<evidence type="ECO:0000259" key="2">
    <source>
        <dbReference type="Pfam" id="PF02014"/>
    </source>
</evidence>